<gene>
    <name evidence="1" type="ORF">V1525DRAFT_391744</name>
</gene>
<proteinExistence type="predicted"/>
<dbReference type="Proteomes" id="UP001433508">
    <property type="component" value="Unassembled WGS sequence"/>
</dbReference>
<evidence type="ECO:0000313" key="2">
    <source>
        <dbReference type="Proteomes" id="UP001433508"/>
    </source>
</evidence>
<name>A0ACC3STR9_LIPKO</name>
<dbReference type="EMBL" id="MU971511">
    <property type="protein sequence ID" value="KAK9234142.1"/>
    <property type="molecule type" value="Genomic_DNA"/>
</dbReference>
<sequence length="626" mass="70302">MSEPNSKDSEGAANQPSQQKRVRQTSSREAKAFPRKRALAACRVCRVRKIKCNNAKPSCSSCAATGACCVYEDYHDISKFDPASLVIIERLDQIMSSVDKLQQATGLVPVAGQTMRTPLPWHGETLDRSSRSLECPVSSLKIPSSGVGPDMILTWPVFQNQFVPGFLDREVAQAALEDDNAVGTLSRVDEPDMGNDRAFNLIEQFLEYVHVKNPVLNIAFLRSSAQIVTERGIDWDGRSCLVLLACALGCVGGPLVSSQDPAQGLTPSVSDNPRMDSFHHAEVYYQAAVKRLGWLSNGLLSAQSPLRPSRAWPYFSHASSLLHLHIKVTSLRHGGLDKVELNPEEKSPLMTERSDLRAELPLPNSVLSDTSVADKYPYPTPPQPFSVPIFTQFESLSTAEDPGFRQTQAMAWYYYLSDVTLKRLQAQILNTLYKEYRAGWDPSQLPNVVRTVAEFEARILIIPLFRLNTLPEIIRFEEWDPAPRYEVVYNLQARVFEVKSWLYRPFVYYAVHHGLGQRTGYDIEEYVHKAITCCLHVIQSKHIRHRHHGTWFASRTVLCSALMIIAAVKAGGIIDYLLDWQDLVNQAISSLEYWESESRDLSKGKSVLKDLLSQLQEQGHTGKTTR</sequence>
<accession>A0ACC3STR9</accession>
<protein>
    <submittedName>
        <fullName evidence="1">Uncharacterized protein</fullName>
    </submittedName>
</protein>
<organism evidence="1 2">
    <name type="scientific">Lipomyces kononenkoae</name>
    <name type="common">Yeast</name>
    <dbReference type="NCBI Taxonomy" id="34357"/>
    <lineage>
        <taxon>Eukaryota</taxon>
        <taxon>Fungi</taxon>
        <taxon>Dikarya</taxon>
        <taxon>Ascomycota</taxon>
        <taxon>Saccharomycotina</taxon>
        <taxon>Lipomycetes</taxon>
        <taxon>Lipomycetales</taxon>
        <taxon>Lipomycetaceae</taxon>
        <taxon>Lipomyces</taxon>
    </lineage>
</organism>
<comment type="caution">
    <text evidence="1">The sequence shown here is derived from an EMBL/GenBank/DDBJ whole genome shotgun (WGS) entry which is preliminary data.</text>
</comment>
<evidence type="ECO:0000313" key="1">
    <source>
        <dbReference type="EMBL" id="KAK9234142.1"/>
    </source>
</evidence>
<keyword evidence="2" id="KW-1185">Reference proteome</keyword>
<reference evidence="2" key="1">
    <citation type="journal article" date="2024" name="Front. Bioeng. Biotechnol.">
        <title>Genome-scale model development and genomic sequencing of the oleaginous clade Lipomyces.</title>
        <authorList>
            <person name="Czajka J.J."/>
            <person name="Han Y."/>
            <person name="Kim J."/>
            <person name="Mondo S.J."/>
            <person name="Hofstad B.A."/>
            <person name="Robles A."/>
            <person name="Haridas S."/>
            <person name="Riley R."/>
            <person name="LaButti K."/>
            <person name="Pangilinan J."/>
            <person name="Andreopoulos W."/>
            <person name="Lipzen A."/>
            <person name="Yan J."/>
            <person name="Wang M."/>
            <person name="Ng V."/>
            <person name="Grigoriev I.V."/>
            <person name="Spatafora J.W."/>
            <person name="Magnuson J.K."/>
            <person name="Baker S.E."/>
            <person name="Pomraning K.R."/>
        </authorList>
    </citation>
    <scope>NUCLEOTIDE SEQUENCE [LARGE SCALE GENOMIC DNA]</scope>
    <source>
        <strain evidence="2">CBS 7786</strain>
    </source>
</reference>